<comment type="similarity">
    <text evidence="7">Belongs to the transglycosylase MltG family.</text>
</comment>
<organism evidence="8 9">
    <name type="scientific">Mangrovimonas yunxiaonensis</name>
    <dbReference type="NCBI Taxonomy" id="1197477"/>
    <lineage>
        <taxon>Bacteria</taxon>
        <taxon>Pseudomonadati</taxon>
        <taxon>Bacteroidota</taxon>
        <taxon>Flavobacteriia</taxon>
        <taxon>Flavobacteriales</taxon>
        <taxon>Flavobacteriaceae</taxon>
        <taxon>Mangrovimonas</taxon>
    </lineage>
</organism>
<feature type="transmembrane region" description="Helical" evidence="7">
    <location>
        <begin position="6"/>
        <end position="26"/>
    </location>
</feature>
<reference evidence="8 9" key="1">
    <citation type="journal article" date="2014" name="Genome Announc.">
        <title>Draft Genome Sequence of the Algicidal Bacterium Mangrovimonas yunxiaonensis Strain LY01.</title>
        <authorList>
            <person name="Li Y."/>
            <person name="Zhu H."/>
            <person name="Li C."/>
            <person name="Zhang H."/>
            <person name="Chen Z."/>
            <person name="Zheng W."/>
            <person name="Xu H."/>
            <person name="Zheng T."/>
        </authorList>
    </citation>
    <scope>NUCLEOTIDE SEQUENCE [LARGE SCALE GENOMIC DNA]</scope>
    <source>
        <strain evidence="8 9">LY01</strain>
    </source>
</reference>
<dbReference type="Gene3D" id="3.30.1490.480">
    <property type="entry name" value="Endolytic murein transglycosylase"/>
    <property type="match status" value="1"/>
</dbReference>
<comment type="function">
    <text evidence="7">Functions as a peptidoglycan terminase that cleaves nascent peptidoglycan strands endolytically to terminate their elongation.</text>
</comment>
<dbReference type="Gene3D" id="3.30.160.60">
    <property type="entry name" value="Classic Zinc Finger"/>
    <property type="match status" value="1"/>
</dbReference>
<evidence type="ECO:0000256" key="1">
    <source>
        <dbReference type="ARBA" id="ARBA00022475"/>
    </source>
</evidence>
<dbReference type="GO" id="GO:0071555">
    <property type="term" value="P:cell wall organization"/>
    <property type="evidence" value="ECO:0007669"/>
    <property type="project" value="UniProtKB-KW"/>
</dbReference>
<evidence type="ECO:0000256" key="5">
    <source>
        <dbReference type="ARBA" id="ARBA00023239"/>
    </source>
</evidence>
<dbReference type="CDD" id="cd08010">
    <property type="entry name" value="MltG_like"/>
    <property type="match status" value="1"/>
</dbReference>
<keyword evidence="1 7" id="KW-1003">Cell membrane</keyword>
<proteinExistence type="inferred from homology"/>
<feature type="site" description="Important for catalytic activity" evidence="7">
    <location>
        <position position="216"/>
    </location>
</feature>
<dbReference type="AlphaFoldDB" id="A0A084TN87"/>
<dbReference type="HAMAP" id="MF_02065">
    <property type="entry name" value="MltG"/>
    <property type="match status" value="1"/>
</dbReference>
<evidence type="ECO:0000256" key="6">
    <source>
        <dbReference type="ARBA" id="ARBA00023316"/>
    </source>
</evidence>
<dbReference type="InterPro" id="IPR003770">
    <property type="entry name" value="MLTG-like"/>
</dbReference>
<evidence type="ECO:0000256" key="2">
    <source>
        <dbReference type="ARBA" id="ARBA00022692"/>
    </source>
</evidence>
<sequence length="347" mass="39549">MYIKKILWAIALIGLIAVAAFSYYVYSVMLKPNTAFNNEAAYIYVPTGGTYHQVREQLEPLLINIDNFDALAKQKKYTTNIKAGKYAIKKGMNNNDIINSIRSKNIPIRVSFNNQETLPKLAGRIAQQIEADSVSLVTALTDSSFLKKQNFDKHSALGMYIPNSYEFFWNTSAEDFRDRMLKEYNRFWNSARVNKAKTIGLTPKEVMTLSSIVHEESKQASEQPRIAGVYLNRLKIGMPLQADPTLKYAAYQLPEYQDTVIKRVLNKHKEIASPYNTYKYAGLPPSLIAMPDITAIDAVLNYEKHGYLYFAADAERLGYHKFAKTLSQHNVNARAYHRYLSSQGINR</sequence>
<accession>A0A084TN87</accession>
<keyword evidence="4 7" id="KW-0472">Membrane</keyword>
<keyword evidence="2 7" id="KW-0812">Transmembrane</keyword>
<dbReference type="Proteomes" id="UP000028521">
    <property type="component" value="Unassembled WGS sequence"/>
</dbReference>
<dbReference type="GO" id="GO:0008932">
    <property type="term" value="F:lytic endotransglycosylase activity"/>
    <property type="evidence" value="ECO:0007669"/>
    <property type="project" value="UniProtKB-UniRule"/>
</dbReference>
<evidence type="ECO:0000313" key="8">
    <source>
        <dbReference type="EMBL" id="KFB02173.1"/>
    </source>
</evidence>
<keyword evidence="6 7" id="KW-0961">Cell wall biogenesis/degradation</keyword>
<dbReference type="GO" id="GO:0005886">
    <property type="term" value="C:plasma membrane"/>
    <property type="evidence" value="ECO:0007669"/>
    <property type="project" value="UniProtKB-SubCell"/>
</dbReference>
<dbReference type="EMBL" id="JPFK01000002">
    <property type="protein sequence ID" value="KFB02173.1"/>
    <property type="molecule type" value="Genomic_DNA"/>
</dbReference>
<dbReference type="OrthoDB" id="9814591at2"/>
<dbReference type="PANTHER" id="PTHR30518:SF2">
    <property type="entry name" value="ENDOLYTIC MUREIN TRANSGLYCOSYLASE"/>
    <property type="match status" value="1"/>
</dbReference>
<keyword evidence="9" id="KW-1185">Reference proteome</keyword>
<dbReference type="eggNOG" id="COG1559">
    <property type="taxonomic scope" value="Bacteria"/>
</dbReference>
<evidence type="ECO:0000256" key="3">
    <source>
        <dbReference type="ARBA" id="ARBA00022989"/>
    </source>
</evidence>
<dbReference type="RefSeq" id="WP_036117849.1">
    <property type="nucleotide sequence ID" value="NZ_BMET01000008.1"/>
</dbReference>
<dbReference type="Pfam" id="PF02618">
    <property type="entry name" value="YceG"/>
    <property type="match status" value="1"/>
</dbReference>
<comment type="catalytic activity">
    <reaction evidence="7">
        <text>a peptidoglycan chain = a peptidoglycan chain with N-acetyl-1,6-anhydromuramyl-[peptide] at the reducing end + a peptidoglycan chain with N-acetylglucosamine at the non-reducing end.</text>
        <dbReference type="EC" id="4.2.2.29"/>
    </reaction>
</comment>
<dbReference type="NCBIfam" id="TIGR00247">
    <property type="entry name" value="endolytic transglycosylase MltG"/>
    <property type="match status" value="1"/>
</dbReference>
<dbReference type="PANTHER" id="PTHR30518">
    <property type="entry name" value="ENDOLYTIC MUREIN TRANSGLYCOSYLASE"/>
    <property type="match status" value="1"/>
</dbReference>
<evidence type="ECO:0000256" key="7">
    <source>
        <dbReference type="HAMAP-Rule" id="MF_02065"/>
    </source>
</evidence>
<keyword evidence="3 7" id="KW-1133">Transmembrane helix</keyword>
<comment type="subcellular location">
    <subcellularLocation>
        <location evidence="7">Cell membrane</location>
        <topology evidence="7">Single-pass membrane protein</topology>
    </subcellularLocation>
</comment>
<evidence type="ECO:0000313" key="9">
    <source>
        <dbReference type="Proteomes" id="UP000028521"/>
    </source>
</evidence>
<dbReference type="STRING" id="1197477.IA57_00585"/>
<dbReference type="GO" id="GO:0009252">
    <property type="term" value="P:peptidoglycan biosynthetic process"/>
    <property type="evidence" value="ECO:0007669"/>
    <property type="project" value="UniProtKB-UniRule"/>
</dbReference>
<gene>
    <name evidence="7" type="primary">mltG</name>
    <name evidence="8" type="ORF">IA57_00585</name>
</gene>
<reference evidence="9" key="2">
    <citation type="submission" date="2014-07" db="EMBL/GenBank/DDBJ databases">
        <title>Genome sequence of Mangrovimonas yunxiaonensis.</title>
        <authorList>
            <person name="Li Y."/>
            <person name="Zheng T."/>
        </authorList>
    </citation>
    <scope>NUCLEOTIDE SEQUENCE [LARGE SCALE GENOMIC DNA]</scope>
    <source>
        <strain evidence="9">LY01</strain>
    </source>
</reference>
<evidence type="ECO:0000256" key="4">
    <source>
        <dbReference type="ARBA" id="ARBA00023136"/>
    </source>
</evidence>
<keyword evidence="5 7" id="KW-0456">Lyase</keyword>
<dbReference type="EC" id="4.2.2.29" evidence="7"/>
<comment type="caution">
    <text evidence="8">The sequence shown here is derived from an EMBL/GenBank/DDBJ whole genome shotgun (WGS) entry which is preliminary data.</text>
</comment>
<name>A0A084TN87_9FLAO</name>
<protein>
    <recommendedName>
        <fullName evidence="7">Endolytic murein transglycosylase</fullName>
        <ecNumber evidence="7">4.2.2.29</ecNumber>
    </recommendedName>
    <alternativeName>
        <fullName evidence="7">Peptidoglycan lytic transglycosylase</fullName>
    </alternativeName>
    <alternativeName>
        <fullName evidence="7">Peptidoglycan polymerization terminase</fullName>
    </alternativeName>
</protein>